<name>A0A846YW34_9ACTN</name>
<dbReference type="EMBL" id="JAAXPI010000011">
    <property type="protein sequence ID" value="NKZ04291.1"/>
    <property type="molecule type" value="Genomic_DNA"/>
</dbReference>
<dbReference type="Proteomes" id="UP000579250">
    <property type="component" value="Unassembled WGS sequence"/>
</dbReference>
<keyword evidence="4" id="KW-1185">Reference proteome</keyword>
<keyword evidence="1" id="KW-0472">Membrane</keyword>
<comment type="caution">
    <text evidence="3">The sequence shown here is derived from an EMBL/GenBank/DDBJ whole genome shotgun (WGS) entry which is preliminary data.</text>
</comment>
<organism evidence="3 4">
    <name type="scientific">Actinomadura latina</name>
    <dbReference type="NCBI Taxonomy" id="163603"/>
    <lineage>
        <taxon>Bacteria</taxon>
        <taxon>Bacillati</taxon>
        <taxon>Actinomycetota</taxon>
        <taxon>Actinomycetes</taxon>
        <taxon>Streptosporangiales</taxon>
        <taxon>Thermomonosporaceae</taxon>
        <taxon>Actinomadura</taxon>
    </lineage>
</organism>
<keyword evidence="1" id="KW-0812">Transmembrane</keyword>
<dbReference type="AlphaFoldDB" id="A0A846YW34"/>
<dbReference type="InterPro" id="IPR018649">
    <property type="entry name" value="SHOCT"/>
</dbReference>
<gene>
    <name evidence="3" type="ORF">HGB48_11070</name>
</gene>
<evidence type="ECO:0000256" key="1">
    <source>
        <dbReference type="SAM" id="Phobius"/>
    </source>
</evidence>
<accession>A0A846YW34</accession>
<feature type="domain" description="SHOCT" evidence="2">
    <location>
        <begin position="55"/>
        <end position="79"/>
    </location>
</feature>
<feature type="transmembrane region" description="Helical" evidence="1">
    <location>
        <begin position="12"/>
        <end position="33"/>
    </location>
</feature>
<sequence length="86" mass="9392">MGNGGWSGWMWLWGTAMVLFWVAVIGAAAWLVARAAAPRRTGAPGPGKPGLEHAREILAERFARGEISTEEYDERLAKLDGRNVRA</sequence>
<keyword evidence="1" id="KW-1133">Transmembrane helix</keyword>
<evidence type="ECO:0000259" key="2">
    <source>
        <dbReference type="Pfam" id="PF09851"/>
    </source>
</evidence>
<evidence type="ECO:0000313" key="4">
    <source>
        <dbReference type="Proteomes" id="UP000579250"/>
    </source>
</evidence>
<dbReference type="Pfam" id="PF09851">
    <property type="entry name" value="SHOCT"/>
    <property type="match status" value="1"/>
</dbReference>
<protein>
    <submittedName>
        <fullName evidence="3">SHOCT domain-containing protein</fullName>
    </submittedName>
</protein>
<reference evidence="3 4" key="1">
    <citation type="submission" date="2020-04" db="EMBL/GenBank/DDBJ databases">
        <title>MicrobeNet Type strains.</title>
        <authorList>
            <person name="Nicholson A.C."/>
        </authorList>
    </citation>
    <scope>NUCLEOTIDE SEQUENCE [LARGE SCALE GENOMIC DNA]</scope>
    <source>
        <strain evidence="3 4">ATCC BAA-277</strain>
    </source>
</reference>
<proteinExistence type="predicted"/>
<evidence type="ECO:0000313" key="3">
    <source>
        <dbReference type="EMBL" id="NKZ04291.1"/>
    </source>
</evidence>